<dbReference type="AlphaFoldDB" id="A0A2I0XAE9"/>
<sequence length="118" mass="13474">MTFMPCCAVRKLILLRKLLVKINYFRPLIHLLRWRHLVVVDASAQSEVVVGTSNQTHSLLSKVLDHLEVQQTTMLNVKFAASQGILHLNAGVEQIYSTNLYPPQPLFLVQHLRQVIGY</sequence>
<dbReference type="Proteomes" id="UP000233837">
    <property type="component" value="Unassembled WGS sequence"/>
</dbReference>
<protein>
    <submittedName>
        <fullName evidence="1">Uncharacterized protein</fullName>
    </submittedName>
</protein>
<accession>A0A2I0XAE9</accession>
<organism evidence="1 2">
    <name type="scientific">Dendrobium catenatum</name>
    <dbReference type="NCBI Taxonomy" id="906689"/>
    <lineage>
        <taxon>Eukaryota</taxon>
        <taxon>Viridiplantae</taxon>
        <taxon>Streptophyta</taxon>
        <taxon>Embryophyta</taxon>
        <taxon>Tracheophyta</taxon>
        <taxon>Spermatophyta</taxon>
        <taxon>Magnoliopsida</taxon>
        <taxon>Liliopsida</taxon>
        <taxon>Asparagales</taxon>
        <taxon>Orchidaceae</taxon>
        <taxon>Epidendroideae</taxon>
        <taxon>Malaxideae</taxon>
        <taxon>Dendrobiinae</taxon>
        <taxon>Dendrobium</taxon>
    </lineage>
</organism>
<reference evidence="1 2" key="2">
    <citation type="journal article" date="2017" name="Nature">
        <title>The Apostasia genome and the evolution of orchids.</title>
        <authorList>
            <person name="Zhang G.Q."/>
            <person name="Liu K.W."/>
            <person name="Li Z."/>
            <person name="Lohaus R."/>
            <person name="Hsiao Y.Y."/>
            <person name="Niu S.C."/>
            <person name="Wang J.Y."/>
            <person name="Lin Y.C."/>
            <person name="Xu Q."/>
            <person name="Chen L.J."/>
            <person name="Yoshida K."/>
            <person name="Fujiwara S."/>
            <person name="Wang Z.W."/>
            <person name="Zhang Y.Q."/>
            <person name="Mitsuda N."/>
            <person name="Wang M."/>
            <person name="Liu G.H."/>
            <person name="Pecoraro L."/>
            <person name="Huang H.X."/>
            <person name="Xiao X.J."/>
            <person name="Lin M."/>
            <person name="Wu X.Y."/>
            <person name="Wu W.L."/>
            <person name="Chen Y.Y."/>
            <person name="Chang S.B."/>
            <person name="Sakamoto S."/>
            <person name="Ohme-Takagi M."/>
            <person name="Yagi M."/>
            <person name="Zeng S.J."/>
            <person name="Shen C.Y."/>
            <person name="Yeh C.M."/>
            <person name="Luo Y.B."/>
            <person name="Tsai W.C."/>
            <person name="Van de Peer Y."/>
            <person name="Liu Z.J."/>
        </authorList>
    </citation>
    <scope>NUCLEOTIDE SEQUENCE [LARGE SCALE GENOMIC DNA]</scope>
    <source>
        <tissue evidence="1">The whole plant</tissue>
    </source>
</reference>
<proteinExistence type="predicted"/>
<evidence type="ECO:0000313" key="2">
    <source>
        <dbReference type="Proteomes" id="UP000233837"/>
    </source>
</evidence>
<keyword evidence="2" id="KW-1185">Reference proteome</keyword>
<reference evidence="1 2" key="1">
    <citation type="journal article" date="2016" name="Sci. Rep.">
        <title>The Dendrobium catenatum Lindl. genome sequence provides insights into polysaccharide synthase, floral development and adaptive evolution.</title>
        <authorList>
            <person name="Zhang G.Q."/>
            <person name="Xu Q."/>
            <person name="Bian C."/>
            <person name="Tsai W.C."/>
            <person name="Yeh C.M."/>
            <person name="Liu K.W."/>
            <person name="Yoshida K."/>
            <person name="Zhang L.S."/>
            <person name="Chang S.B."/>
            <person name="Chen F."/>
            <person name="Shi Y."/>
            <person name="Su Y.Y."/>
            <person name="Zhang Y.Q."/>
            <person name="Chen L.J."/>
            <person name="Yin Y."/>
            <person name="Lin M."/>
            <person name="Huang H."/>
            <person name="Deng H."/>
            <person name="Wang Z.W."/>
            <person name="Zhu S.L."/>
            <person name="Zhao X."/>
            <person name="Deng C."/>
            <person name="Niu S.C."/>
            <person name="Huang J."/>
            <person name="Wang M."/>
            <person name="Liu G.H."/>
            <person name="Yang H.J."/>
            <person name="Xiao X.J."/>
            <person name="Hsiao Y.Y."/>
            <person name="Wu W.L."/>
            <person name="Chen Y.Y."/>
            <person name="Mitsuda N."/>
            <person name="Ohme-Takagi M."/>
            <person name="Luo Y.B."/>
            <person name="Van de Peer Y."/>
            <person name="Liu Z.J."/>
        </authorList>
    </citation>
    <scope>NUCLEOTIDE SEQUENCE [LARGE SCALE GENOMIC DNA]</scope>
    <source>
        <tissue evidence="1">The whole plant</tissue>
    </source>
</reference>
<evidence type="ECO:0000313" key="1">
    <source>
        <dbReference type="EMBL" id="PKU84866.1"/>
    </source>
</evidence>
<gene>
    <name evidence="1" type="ORF">MA16_Dca014062</name>
</gene>
<name>A0A2I0XAE9_9ASPA</name>
<dbReference type="EMBL" id="KZ502024">
    <property type="protein sequence ID" value="PKU84866.1"/>
    <property type="molecule type" value="Genomic_DNA"/>
</dbReference>